<dbReference type="Gene3D" id="2.20.110.10">
    <property type="entry name" value="Histone H3 K4-specific methyltransferase SET7/9 N-terminal domain"/>
    <property type="match status" value="3"/>
</dbReference>
<evidence type="ECO:0000256" key="2">
    <source>
        <dbReference type="SAM" id="Coils"/>
    </source>
</evidence>
<gene>
    <name evidence="4" type="ORF">POBO1169_LOCUS5153</name>
</gene>
<dbReference type="GO" id="GO:0016020">
    <property type="term" value="C:membrane"/>
    <property type="evidence" value="ECO:0007669"/>
    <property type="project" value="UniProtKB-ARBA"/>
</dbReference>
<feature type="coiled-coil region" evidence="2">
    <location>
        <begin position="228"/>
        <end position="255"/>
    </location>
</feature>
<feature type="region of interest" description="Disordered" evidence="3">
    <location>
        <begin position="286"/>
        <end position="308"/>
    </location>
</feature>
<reference evidence="4" key="1">
    <citation type="submission" date="2021-01" db="EMBL/GenBank/DDBJ databases">
        <authorList>
            <person name="Corre E."/>
            <person name="Pelletier E."/>
            <person name="Niang G."/>
            <person name="Scheremetjew M."/>
            <person name="Finn R."/>
            <person name="Kale V."/>
            <person name="Holt S."/>
            <person name="Cochrane G."/>
            <person name="Meng A."/>
            <person name="Brown T."/>
            <person name="Cohen L."/>
        </authorList>
    </citation>
    <scope>NUCLEOTIDE SEQUENCE</scope>
    <source>
        <strain evidence="4">CCMP722</strain>
    </source>
</reference>
<dbReference type="AlphaFoldDB" id="A0A7S0QYW0"/>
<dbReference type="EMBL" id="HBFA01009804">
    <property type="protein sequence ID" value="CAD8657914.1"/>
    <property type="molecule type" value="Transcribed_RNA"/>
</dbReference>
<keyword evidence="2" id="KW-0175">Coiled coil</keyword>
<accession>A0A7S0QYW0</accession>
<sequence length="329" mass="37777">MQFPDGSKYEGEFEGDFIQGMGKYTYVSNNTYVGQYKRGKRDGLGRYKWTNSGQLYNGLWEDDRRSGAGTHFWDDNALYQGKWIMGLQEFNGVFDWPDGRRYIGEVKNGMRHGNGISIAQNGAKIANKWKNGRPTQSLKITAEEVRVGYTAAIVSANEAKLLYTVGSYVYRMAEEKAKEARRMVDTWKRLTGFHERSGQPKGLSRAQLVSGPANTMQAPLEIKVEYLKNVFRKEAEAKERQLEEARKQRLKKKKSFRNLFGKRNKKVVDPEAEMFEAEVKRGEDYLDDEAQRQLENEESMSRLKDRRTDNSGMNFEDALLLVNVVDAAL</sequence>
<evidence type="ECO:0008006" key="5">
    <source>
        <dbReference type="Google" id="ProtNLM"/>
    </source>
</evidence>
<evidence type="ECO:0000256" key="1">
    <source>
        <dbReference type="ARBA" id="ARBA00022737"/>
    </source>
</evidence>
<dbReference type="SUPFAM" id="SSF82185">
    <property type="entry name" value="Histone H3 K4-specific methyltransferase SET7/9 N-terminal domain"/>
    <property type="match status" value="1"/>
</dbReference>
<protein>
    <recommendedName>
        <fullName evidence="5">1-phosphatidylinositol-4-phosphate 5-kinase</fullName>
    </recommendedName>
</protein>
<name>A0A7S0QYW0_9CHLO</name>
<dbReference type="GO" id="GO:0005829">
    <property type="term" value="C:cytosol"/>
    <property type="evidence" value="ECO:0007669"/>
    <property type="project" value="TreeGrafter"/>
</dbReference>
<proteinExistence type="predicted"/>
<dbReference type="PANTHER" id="PTHR43215:SF14">
    <property type="entry name" value="RADIAL SPOKE HEAD 1 HOMOLOG"/>
    <property type="match status" value="1"/>
</dbReference>
<keyword evidence="1" id="KW-0677">Repeat</keyword>
<evidence type="ECO:0000313" key="4">
    <source>
        <dbReference type="EMBL" id="CAD8657914.1"/>
    </source>
</evidence>
<organism evidence="4">
    <name type="scientific">Pyramimonas obovata</name>
    <dbReference type="NCBI Taxonomy" id="1411642"/>
    <lineage>
        <taxon>Eukaryota</taxon>
        <taxon>Viridiplantae</taxon>
        <taxon>Chlorophyta</taxon>
        <taxon>Pyramimonadophyceae</taxon>
        <taxon>Pyramimonadales</taxon>
        <taxon>Pyramimonadaceae</taxon>
        <taxon>Pyramimonas</taxon>
        <taxon>Pyramimonas incertae sedis</taxon>
    </lineage>
</organism>
<dbReference type="Pfam" id="PF02493">
    <property type="entry name" value="MORN"/>
    <property type="match status" value="5"/>
</dbReference>
<dbReference type="InterPro" id="IPR003409">
    <property type="entry name" value="MORN"/>
</dbReference>
<evidence type="ECO:0000256" key="3">
    <source>
        <dbReference type="SAM" id="MobiDB-lite"/>
    </source>
</evidence>
<dbReference type="PANTHER" id="PTHR43215">
    <property type="entry name" value="RADIAL SPOKE HEAD 1 HOMOLOG"/>
    <property type="match status" value="1"/>
</dbReference>
<dbReference type="SMART" id="SM00698">
    <property type="entry name" value="MORN"/>
    <property type="match status" value="5"/>
</dbReference>